<dbReference type="GO" id="GO:0006508">
    <property type="term" value="P:proteolysis"/>
    <property type="evidence" value="ECO:0007669"/>
    <property type="project" value="UniProtKB-KW"/>
</dbReference>
<keyword evidence="1" id="KW-0378">Hydrolase</keyword>
<gene>
    <name evidence="1" type="ORF">IQ26_03001</name>
</gene>
<dbReference type="Proteomes" id="UP000317122">
    <property type="component" value="Unassembled WGS sequence"/>
</dbReference>
<dbReference type="InterPro" id="IPR021109">
    <property type="entry name" value="Peptidase_aspartic_dom_sf"/>
</dbReference>
<reference evidence="1 2" key="1">
    <citation type="journal article" date="2015" name="Stand. Genomic Sci.">
        <title>Genomic Encyclopedia of Bacterial and Archaeal Type Strains, Phase III: the genomes of soil and plant-associated and newly described type strains.</title>
        <authorList>
            <person name="Whitman W.B."/>
            <person name="Woyke T."/>
            <person name="Klenk H.P."/>
            <person name="Zhou Y."/>
            <person name="Lilburn T.G."/>
            <person name="Beck B.J."/>
            <person name="De Vos P."/>
            <person name="Vandamme P."/>
            <person name="Eisen J.A."/>
            <person name="Garrity G."/>
            <person name="Hugenholtz P."/>
            <person name="Kyrpides N.C."/>
        </authorList>
    </citation>
    <scope>NUCLEOTIDE SEQUENCE [LARGE SCALE GENOMIC DNA]</scope>
    <source>
        <strain evidence="1 2">CGMCC 1.2546</strain>
    </source>
</reference>
<keyword evidence="2" id="KW-1185">Reference proteome</keyword>
<dbReference type="GO" id="GO:0008233">
    <property type="term" value="F:peptidase activity"/>
    <property type="evidence" value="ECO:0007669"/>
    <property type="project" value="UniProtKB-KW"/>
</dbReference>
<protein>
    <submittedName>
        <fullName evidence="1">Putative aspartyl protease</fullName>
    </submittedName>
</protein>
<comment type="caution">
    <text evidence="1">The sequence shown here is derived from an EMBL/GenBank/DDBJ whole genome shotgun (WGS) entry which is preliminary data.</text>
</comment>
<dbReference type="AlphaFoldDB" id="A0A562NW97"/>
<accession>A0A562NW97</accession>
<evidence type="ECO:0000313" key="1">
    <source>
        <dbReference type="EMBL" id="TWI36488.1"/>
    </source>
</evidence>
<dbReference type="EMBL" id="VLKT01000016">
    <property type="protein sequence ID" value="TWI36488.1"/>
    <property type="molecule type" value="Genomic_DNA"/>
</dbReference>
<proteinExistence type="predicted"/>
<keyword evidence="1" id="KW-0645">Protease</keyword>
<dbReference type="SUPFAM" id="SSF50630">
    <property type="entry name" value="Acid proteases"/>
    <property type="match status" value="1"/>
</dbReference>
<organism evidence="1 2">
    <name type="scientific">Mesorhizobium tianshanense</name>
    <dbReference type="NCBI Taxonomy" id="39844"/>
    <lineage>
        <taxon>Bacteria</taxon>
        <taxon>Pseudomonadati</taxon>
        <taxon>Pseudomonadota</taxon>
        <taxon>Alphaproteobacteria</taxon>
        <taxon>Hyphomicrobiales</taxon>
        <taxon>Phyllobacteriaceae</taxon>
        <taxon>Mesorhizobium</taxon>
    </lineage>
</organism>
<name>A0A562NW97_9HYPH</name>
<evidence type="ECO:0000313" key="2">
    <source>
        <dbReference type="Proteomes" id="UP000317122"/>
    </source>
</evidence>
<sequence>MTDDKKPIWTKFGFEQSINSLLKYGPTIGIEIGGTDLKSPKFSVLAQIDTGAAGCGISPRIAKRLALKPIDVGQIHEAGREPITANIFAVRLYTPAMDMELDVAALPSLADPHDVLIGRDLLARFRIAVDFTTGLTQLHFRNDP</sequence>
<dbReference type="Gene3D" id="2.40.70.10">
    <property type="entry name" value="Acid Proteases"/>
    <property type="match status" value="1"/>
</dbReference>